<dbReference type="OMA" id="KLIMFTY"/>
<evidence type="ECO:0000256" key="4">
    <source>
        <dbReference type="ARBA" id="ARBA00023119"/>
    </source>
</evidence>
<dbReference type="AlphaFoldDB" id="A0A401PSF8"/>
<evidence type="ECO:0000313" key="8">
    <source>
        <dbReference type="Proteomes" id="UP000288216"/>
    </source>
</evidence>
<keyword evidence="8" id="KW-1185">Reference proteome</keyword>
<dbReference type="PANTHER" id="PTHR15427">
    <property type="entry name" value="EMILIN ELASTIN MICROFIBRIL INTERFACE-LOCATED PROTEIN ELASTIN MICROFIBRIL INTERFACER"/>
    <property type="match status" value="1"/>
</dbReference>
<dbReference type="Gene3D" id="2.60.120.40">
    <property type="match status" value="1"/>
</dbReference>
<dbReference type="Proteomes" id="UP000288216">
    <property type="component" value="Unassembled WGS sequence"/>
</dbReference>
<dbReference type="SUPFAM" id="SSF49842">
    <property type="entry name" value="TNF-like"/>
    <property type="match status" value="1"/>
</dbReference>
<keyword evidence="4" id="KW-0176">Collagen</keyword>
<gene>
    <name evidence="7" type="ORF">scyTo_0016508</name>
</gene>
<protein>
    <recommendedName>
        <fullName evidence="6">C1q domain-containing protein</fullName>
    </recommendedName>
</protein>
<dbReference type="InterPro" id="IPR008160">
    <property type="entry name" value="Collagen"/>
</dbReference>
<dbReference type="GO" id="GO:0005576">
    <property type="term" value="C:extracellular region"/>
    <property type="evidence" value="ECO:0007669"/>
    <property type="project" value="UniProtKB-SubCell"/>
</dbReference>
<comment type="subcellular location">
    <subcellularLocation>
        <location evidence="1">Secreted</location>
    </subcellularLocation>
</comment>
<dbReference type="Pfam" id="PF01391">
    <property type="entry name" value="Collagen"/>
    <property type="match status" value="1"/>
</dbReference>
<feature type="compositionally biased region" description="Basic and acidic residues" evidence="5">
    <location>
        <begin position="119"/>
        <end position="133"/>
    </location>
</feature>
<evidence type="ECO:0000256" key="3">
    <source>
        <dbReference type="ARBA" id="ARBA00022729"/>
    </source>
</evidence>
<evidence type="ECO:0000256" key="1">
    <source>
        <dbReference type="ARBA" id="ARBA00004613"/>
    </source>
</evidence>
<dbReference type="PROSITE" id="PS50871">
    <property type="entry name" value="C1Q"/>
    <property type="match status" value="1"/>
</dbReference>
<dbReference type="OrthoDB" id="8044756at2759"/>
<dbReference type="PRINTS" id="PR00007">
    <property type="entry name" value="COMPLEMNTC1Q"/>
</dbReference>
<sequence length="307" mass="33444">MVLWNRSSAGRTTQTDGHVDQNLVIAVKMIFKRLIWLVALVGLGYSDEAIVEPDVAEPDVAEPDVAEPDVAEDESHTDISEPEAPATVPQEPPKIIQGCPNWMAGIPGSPGHNGFPGKPGRDGRDSAKGEKGETGLPGPKGDEGQPGQAGVDGEQGLPGLPGHKGEKGDSGYYYRSAFSVGLTTRNPVPNIPIKFSKIFYNDQKHYNEETGKFTCPYAGVYFFSYHITVYTKDVKVGLYKNNKVIIFTYDQFQNNNVDQAGGSVATHLDEGDEVWLQVYGDNTFNGIYADNNNDSVFTGFLLYPDLH</sequence>
<evidence type="ECO:0000313" key="7">
    <source>
        <dbReference type="EMBL" id="GCB76023.1"/>
    </source>
</evidence>
<dbReference type="EMBL" id="BFAA01010003">
    <property type="protein sequence ID" value="GCB76023.1"/>
    <property type="molecule type" value="Genomic_DNA"/>
</dbReference>
<keyword evidence="3" id="KW-0732">Signal</keyword>
<dbReference type="STRING" id="75743.A0A401PSF8"/>
<comment type="caution">
    <text evidence="7">The sequence shown here is derived from an EMBL/GenBank/DDBJ whole genome shotgun (WGS) entry which is preliminary data.</text>
</comment>
<name>A0A401PSF8_SCYTO</name>
<evidence type="ECO:0000256" key="2">
    <source>
        <dbReference type="ARBA" id="ARBA00022525"/>
    </source>
</evidence>
<reference evidence="7 8" key="1">
    <citation type="journal article" date="2018" name="Nat. Ecol. Evol.">
        <title>Shark genomes provide insights into elasmobranch evolution and the origin of vertebrates.</title>
        <authorList>
            <person name="Hara Y"/>
            <person name="Yamaguchi K"/>
            <person name="Onimaru K"/>
            <person name="Kadota M"/>
            <person name="Koyanagi M"/>
            <person name="Keeley SD"/>
            <person name="Tatsumi K"/>
            <person name="Tanaka K"/>
            <person name="Motone F"/>
            <person name="Kageyama Y"/>
            <person name="Nozu R"/>
            <person name="Adachi N"/>
            <person name="Nishimura O"/>
            <person name="Nakagawa R"/>
            <person name="Tanegashima C"/>
            <person name="Kiyatake I"/>
            <person name="Matsumoto R"/>
            <person name="Murakumo K"/>
            <person name="Nishida K"/>
            <person name="Terakita A"/>
            <person name="Kuratani S"/>
            <person name="Sato K"/>
            <person name="Hyodo S Kuraku.S."/>
        </authorList>
    </citation>
    <scope>NUCLEOTIDE SEQUENCE [LARGE SCALE GENOMIC DNA]</scope>
</reference>
<dbReference type="SMART" id="SM00110">
    <property type="entry name" value="C1Q"/>
    <property type="match status" value="1"/>
</dbReference>
<accession>A0A401PSF8</accession>
<dbReference type="InterPro" id="IPR008983">
    <property type="entry name" value="Tumour_necrosis_fac-like_dom"/>
</dbReference>
<dbReference type="InterPro" id="IPR001073">
    <property type="entry name" value="C1q_dom"/>
</dbReference>
<dbReference type="Pfam" id="PF00386">
    <property type="entry name" value="C1q"/>
    <property type="match status" value="1"/>
</dbReference>
<evidence type="ECO:0000259" key="6">
    <source>
        <dbReference type="PROSITE" id="PS50871"/>
    </source>
</evidence>
<dbReference type="GO" id="GO:0005581">
    <property type="term" value="C:collagen trimer"/>
    <property type="evidence" value="ECO:0007669"/>
    <property type="project" value="UniProtKB-KW"/>
</dbReference>
<dbReference type="InterPro" id="IPR050392">
    <property type="entry name" value="Collagen/C1q_domain"/>
</dbReference>
<dbReference type="FunFam" id="2.60.120.40:FF:000001">
    <property type="entry name" value="Complement C1q B chain"/>
    <property type="match status" value="1"/>
</dbReference>
<proteinExistence type="predicted"/>
<organism evidence="7 8">
    <name type="scientific">Scyliorhinus torazame</name>
    <name type="common">Cloudy catshark</name>
    <name type="synonym">Catulus torazame</name>
    <dbReference type="NCBI Taxonomy" id="75743"/>
    <lineage>
        <taxon>Eukaryota</taxon>
        <taxon>Metazoa</taxon>
        <taxon>Chordata</taxon>
        <taxon>Craniata</taxon>
        <taxon>Vertebrata</taxon>
        <taxon>Chondrichthyes</taxon>
        <taxon>Elasmobranchii</taxon>
        <taxon>Galeomorphii</taxon>
        <taxon>Galeoidea</taxon>
        <taxon>Carcharhiniformes</taxon>
        <taxon>Scyliorhinidae</taxon>
        <taxon>Scyliorhinus</taxon>
    </lineage>
</organism>
<evidence type="ECO:0000256" key="5">
    <source>
        <dbReference type="SAM" id="MobiDB-lite"/>
    </source>
</evidence>
<keyword evidence="2" id="KW-0964">Secreted</keyword>
<feature type="region of interest" description="Disordered" evidence="5">
    <location>
        <begin position="57"/>
        <end position="168"/>
    </location>
</feature>
<feature type="domain" description="C1q" evidence="6">
    <location>
        <begin position="171"/>
        <end position="307"/>
    </location>
</feature>
<dbReference type="PANTHER" id="PTHR15427:SF20">
    <property type="entry name" value="ADIPONECTIN"/>
    <property type="match status" value="1"/>
</dbReference>
<feature type="compositionally biased region" description="Acidic residues" evidence="5">
    <location>
        <begin position="57"/>
        <end position="72"/>
    </location>
</feature>